<dbReference type="GO" id="GO:0006564">
    <property type="term" value="P:L-serine biosynthetic process"/>
    <property type="evidence" value="ECO:0007669"/>
    <property type="project" value="UniProtKB-ARBA"/>
</dbReference>
<evidence type="ECO:0000313" key="5">
    <source>
        <dbReference type="EMBL" id="EOZ95335.1"/>
    </source>
</evidence>
<dbReference type="GO" id="GO:0047545">
    <property type="term" value="F:(S)-2-hydroxyglutarate dehydrogenase activity"/>
    <property type="evidence" value="ECO:0007669"/>
    <property type="project" value="UniProtKB-ARBA"/>
</dbReference>
<accession>S2DEA3</accession>
<dbReference type="SUPFAM" id="SSF52283">
    <property type="entry name" value="Formate/glycerate dehydrogenase catalytic domain-like"/>
    <property type="match status" value="1"/>
</dbReference>
<dbReference type="PROSITE" id="PS00670">
    <property type="entry name" value="D_2_HYDROXYACID_DH_2"/>
    <property type="match status" value="1"/>
</dbReference>
<dbReference type="EMBL" id="ALWO02000038">
    <property type="protein sequence ID" value="EOZ95335.1"/>
    <property type="molecule type" value="Genomic_DNA"/>
</dbReference>
<comment type="caution">
    <text evidence="5">The sequence shown here is derived from an EMBL/GenBank/DDBJ whole genome shotgun (WGS) entry which is preliminary data.</text>
</comment>
<dbReference type="SUPFAM" id="SSF51735">
    <property type="entry name" value="NAD(P)-binding Rossmann-fold domains"/>
    <property type="match status" value="1"/>
</dbReference>
<organism evidence="5 6">
    <name type="scientific">Indibacter alkaliphilus (strain CCUG 57479 / KCTC 22604 / LW1)</name>
    <dbReference type="NCBI Taxonomy" id="1189612"/>
    <lineage>
        <taxon>Bacteria</taxon>
        <taxon>Pseudomonadati</taxon>
        <taxon>Bacteroidota</taxon>
        <taxon>Cytophagia</taxon>
        <taxon>Cytophagales</taxon>
        <taxon>Cyclobacteriaceae</taxon>
    </lineage>
</organism>
<gene>
    <name evidence="5" type="ORF">A33Q_3255</name>
</gene>
<dbReference type="STRING" id="1189612.A33Q_3255"/>
<keyword evidence="2 5" id="KW-0560">Oxidoreductase</keyword>
<dbReference type="InterPro" id="IPR029753">
    <property type="entry name" value="D-isomer_DH_CS"/>
</dbReference>
<dbReference type="Gene3D" id="3.40.50.720">
    <property type="entry name" value="NAD(P)-binding Rossmann-like Domain"/>
    <property type="match status" value="2"/>
</dbReference>
<dbReference type="RefSeq" id="WP_009035316.1">
    <property type="nucleotide sequence ID" value="NZ_ALWO02000038.1"/>
</dbReference>
<evidence type="ECO:0000313" key="6">
    <source>
        <dbReference type="Proteomes" id="UP000006073"/>
    </source>
</evidence>
<dbReference type="InterPro" id="IPR006140">
    <property type="entry name" value="D-isomer_DH_NAD-bd"/>
</dbReference>
<evidence type="ECO:0000256" key="3">
    <source>
        <dbReference type="ARBA" id="ARBA00023027"/>
    </source>
</evidence>
<dbReference type="FunFam" id="3.40.50.720:FF:000041">
    <property type="entry name" value="D-3-phosphoglycerate dehydrogenase"/>
    <property type="match status" value="1"/>
</dbReference>
<reference evidence="5 6" key="1">
    <citation type="journal article" date="2013" name="Genome Announc.">
        <title>Draft Genome Sequence of Indibacter alkaliphilus Strain LW1T, Isolated from Lonar Lake, a Haloalkaline Lake in the Buldana District of Maharashtra, India.</title>
        <authorList>
            <person name="Singh A."/>
            <person name="Kumar Jangir P."/>
            <person name="Sharma R."/>
            <person name="Singh A."/>
            <person name="Kumar Pinnaka A."/>
            <person name="Shivaji S."/>
        </authorList>
    </citation>
    <scope>NUCLEOTIDE SEQUENCE [LARGE SCALE GENOMIC DNA]</scope>
    <source>
        <strain evidence="6">CCUG 57479 / KCTC 22604 / LW1</strain>
    </source>
</reference>
<dbReference type="Proteomes" id="UP000006073">
    <property type="component" value="Unassembled WGS sequence"/>
</dbReference>
<feature type="domain" description="D-isomer specific 2-hydroxyacid dehydrogenase NAD-binding" evidence="4">
    <location>
        <begin position="114"/>
        <end position="290"/>
    </location>
</feature>
<dbReference type="PANTHER" id="PTHR43761">
    <property type="entry name" value="D-ISOMER SPECIFIC 2-HYDROXYACID DEHYDROGENASE FAMILY PROTEIN (AFU_ORTHOLOGUE AFUA_1G13630)"/>
    <property type="match status" value="1"/>
</dbReference>
<dbReference type="GO" id="GO:0004617">
    <property type="term" value="F:phosphoglycerate dehydrogenase activity"/>
    <property type="evidence" value="ECO:0007669"/>
    <property type="project" value="UniProtKB-EC"/>
</dbReference>
<comment type="similarity">
    <text evidence="1">Belongs to the D-isomer specific 2-hydroxyacid dehydrogenase family.</text>
</comment>
<protein>
    <submittedName>
        <fullName evidence="5">D-3-phosphoglycerate dehydrogenase</fullName>
        <ecNumber evidence="5">1.1.1.95</ecNumber>
    </submittedName>
</protein>
<dbReference type="InterPro" id="IPR036291">
    <property type="entry name" value="NAD(P)-bd_dom_sf"/>
</dbReference>
<evidence type="ECO:0000259" key="4">
    <source>
        <dbReference type="Pfam" id="PF02826"/>
    </source>
</evidence>
<dbReference type="InterPro" id="IPR050418">
    <property type="entry name" value="D-iso_2-hydroxyacid_DH_PdxB"/>
</dbReference>
<name>S2DEA3_INDAL</name>
<dbReference type="eggNOG" id="COG0111">
    <property type="taxonomic scope" value="Bacteria"/>
</dbReference>
<sequence>MKILVTAPYNKQGLDELSQKFGEVVYKPWKKHGKAYSEGDLLRILEEEKAEGLITEHDEVTSKVIETFNELKFIGVCRGTPSNVAVETAKRYGIPVLNTPARNAQAVAELFVSNVIMLLRNTMESIKWLEARKWDSGSHTSYLQFKGNELAGKKVGMVGFGAVGQHIAKILKNFPCEILYYDPYLEGEFPYTKSELTTIFKDCQIVSVNLPATKTTKNFIDKKLIDKMSPDAVLVNMSRAMVVNRKDLFNALSSNRIRGAVIDVFDHEPPDEADYNLINLDNVLATPHIAGATHEVEDHHVTIMNMALSDYFIEQNNELIKS</sequence>
<dbReference type="EC" id="1.1.1.95" evidence="5"/>
<keyword evidence="6" id="KW-1185">Reference proteome</keyword>
<dbReference type="AlphaFoldDB" id="S2DEA3"/>
<dbReference type="PANTHER" id="PTHR43761:SF1">
    <property type="entry name" value="D-ISOMER SPECIFIC 2-HYDROXYACID DEHYDROGENASE CATALYTIC DOMAIN-CONTAINING PROTEIN-RELATED"/>
    <property type="match status" value="1"/>
</dbReference>
<evidence type="ECO:0000256" key="1">
    <source>
        <dbReference type="ARBA" id="ARBA00005854"/>
    </source>
</evidence>
<dbReference type="GO" id="GO:0051287">
    <property type="term" value="F:NAD binding"/>
    <property type="evidence" value="ECO:0007669"/>
    <property type="project" value="InterPro"/>
</dbReference>
<proteinExistence type="inferred from homology"/>
<keyword evidence="3" id="KW-0520">NAD</keyword>
<dbReference type="OrthoDB" id="9777288at2"/>
<dbReference type="Pfam" id="PF02826">
    <property type="entry name" value="2-Hacid_dh_C"/>
    <property type="match status" value="1"/>
</dbReference>
<evidence type="ECO:0000256" key="2">
    <source>
        <dbReference type="ARBA" id="ARBA00023002"/>
    </source>
</evidence>